<accession>A0A5J5C2B8</accession>
<dbReference type="AlphaFoldDB" id="A0A5J5C2B8"/>
<sequence length="134" mass="15000">MNEGGSGSRKTKTFNVKLYPLPTDDKDLKIDNPSPPSDSNPSIGVATLVGANGGILVKIDQQASDFEMKWSPLMKELRAEINMHKELQMIHQGQLKKEEAKIFGWNFTLEKTTNNMSLHKSLSQPVVCMNRNQD</sequence>
<reference evidence="2 3" key="1">
    <citation type="submission" date="2019-09" db="EMBL/GenBank/DDBJ databases">
        <title>A chromosome-level genome assembly of the Chinese tupelo Nyssa sinensis.</title>
        <authorList>
            <person name="Yang X."/>
            <person name="Kang M."/>
            <person name="Yang Y."/>
            <person name="Xiong H."/>
            <person name="Wang M."/>
            <person name="Zhang Z."/>
            <person name="Wang Z."/>
            <person name="Wu H."/>
            <person name="Ma T."/>
            <person name="Liu J."/>
            <person name="Xi Z."/>
        </authorList>
    </citation>
    <scope>NUCLEOTIDE SEQUENCE [LARGE SCALE GENOMIC DNA]</scope>
    <source>
        <strain evidence="2">J267</strain>
        <tissue evidence="2">Leaf</tissue>
    </source>
</reference>
<name>A0A5J5C2B8_9ASTE</name>
<protein>
    <submittedName>
        <fullName evidence="2">Uncharacterized protein</fullName>
    </submittedName>
</protein>
<organism evidence="2 3">
    <name type="scientific">Nyssa sinensis</name>
    <dbReference type="NCBI Taxonomy" id="561372"/>
    <lineage>
        <taxon>Eukaryota</taxon>
        <taxon>Viridiplantae</taxon>
        <taxon>Streptophyta</taxon>
        <taxon>Embryophyta</taxon>
        <taxon>Tracheophyta</taxon>
        <taxon>Spermatophyta</taxon>
        <taxon>Magnoliopsida</taxon>
        <taxon>eudicotyledons</taxon>
        <taxon>Gunneridae</taxon>
        <taxon>Pentapetalae</taxon>
        <taxon>asterids</taxon>
        <taxon>Cornales</taxon>
        <taxon>Nyssaceae</taxon>
        <taxon>Nyssa</taxon>
    </lineage>
</organism>
<gene>
    <name evidence="2" type="ORF">F0562_001089</name>
</gene>
<dbReference type="EMBL" id="CM018031">
    <property type="protein sequence ID" value="KAA8549438.1"/>
    <property type="molecule type" value="Genomic_DNA"/>
</dbReference>
<evidence type="ECO:0000313" key="2">
    <source>
        <dbReference type="EMBL" id="KAA8549438.1"/>
    </source>
</evidence>
<keyword evidence="3" id="KW-1185">Reference proteome</keyword>
<proteinExistence type="predicted"/>
<evidence type="ECO:0000313" key="3">
    <source>
        <dbReference type="Proteomes" id="UP000325577"/>
    </source>
</evidence>
<dbReference type="Proteomes" id="UP000325577">
    <property type="component" value="Linkage Group LG0"/>
</dbReference>
<evidence type="ECO:0000256" key="1">
    <source>
        <dbReference type="SAM" id="MobiDB-lite"/>
    </source>
</evidence>
<feature type="region of interest" description="Disordered" evidence="1">
    <location>
        <begin position="1"/>
        <end position="42"/>
    </location>
</feature>